<feature type="compositionally biased region" description="Polar residues" evidence="1">
    <location>
        <begin position="90"/>
        <end position="101"/>
    </location>
</feature>
<dbReference type="AlphaFoldDB" id="A0A177TNA0"/>
<organism evidence="2 3">
    <name type="scientific">Tilletia indica</name>
    <dbReference type="NCBI Taxonomy" id="43049"/>
    <lineage>
        <taxon>Eukaryota</taxon>
        <taxon>Fungi</taxon>
        <taxon>Dikarya</taxon>
        <taxon>Basidiomycota</taxon>
        <taxon>Ustilaginomycotina</taxon>
        <taxon>Exobasidiomycetes</taxon>
        <taxon>Tilletiales</taxon>
        <taxon>Tilletiaceae</taxon>
        <taxon>Tilletia</taxon>
    </lineage>
</organism>
<reference evidence="2" key="2">
    <citation type="journal article" date="2019" name="IMA Fungus">
        <title>Genome sequencing and comparison of five Tilletia species to identify candidate genes for the detection of regulated species infecting wheat.</title>
        <authorList>
            <person name="Nguyen H.D.T."/>
            <person name="Sultana T."/>
            <person name="Kesanakurti P."/>
            <person name="Hambleton S."/>
        </authorList>
    </citation>
    <scope>NUCLEOTIDE SEQUENCE</scope>
    <source>
        <strain evidence="2">DAOMC 236416</strain>
    </source>
</reference>
<evidence type="ECO:0000256" key="1">
    <source>
        <dbReference type="SAM" id="MobiDB-lite"/>
    </source>
</evidence>
<feature type="compositionally biased region" description="Low complexity" evidence="1">
    <location>
        <begin position="13"/>
        <end position="26"/>
    </location>
</feature>
<comment type="caution">
    <text evidence="2">The sequence shown here is derived from an EMBL/GenBank/DDBJ whole genome shotgun (WGS) entry which is preliminary data.</text>
</comment>
<protein>
    <submittedName>
        <fullName evidence="2">Uncharacterized protein</fullName>
    </submittedName>
</protein>
<reference evidence="2" key="1">
    <citation type="submission" date="2016-04" db="EMBL/GenBank/DDBJ databases">
        <authorList>
            <person name="Nguyen H.D."/>
            <person name="Samba Siva P."/>
            <person name="Cullis J."/>
            <person name="Levesque C.A."/>
            <person name="Hambleton S."/>
        </authorList>
    </citation>
    <scope>NUCLEOTIDE SEQUENCE</scope>
    <source>
        <strain evidence="2">DAOMC 236416</strain>
    </source>
</reference>
<accession>A0A177TNA0</accession>
<feature type="region of interest" description="Disordered" evidence="1">
    <location>
        <begin position="1"/>
        <end position="41"/>
    </location>
</feature>
<dbReference type="EMBL" id="LWDF02000211">
    <property type="protein sequence ID" value="KAE8253862.1"/>
    <property type="molecule type" value="Genomic_DNA"/>
</dbReference>
<gene>
    <name evidence="2" type="ORF">A4X13_0g3630</name>
</gene>
<evidence type="ECO:0000313" key="3">
    <source>
        <dbReference type="Proteomes" id="UP000077521"/>
    </source>
</evidence>
<dbReference type="Proteomes" id="UP000077521">
    <property type="component" value="Unassembled WGS sequence"/>
</dbReference>
<feature type="region of interest" description="Disordered" evidence="1">
    <location>
        <begin position="88"/>
        <end position="115"/>
    </location>
</feature>
<proteinExistence type="predicted"/>
<evidence type="ECO:0000313" key="2">
    <source>
        <dbReference type="EMBL" id="KAE8253862.1"/>
    </source>
</evidence>
<sequence length="115" mass="12225">MVCPTSHGLGINASSSVQSRQRVGSAEEFDHQDSTSEVGSNGAPVYRKCFRSAERSMHWVRSGTSWTYGGFLGIIASEYAAIDARPCPASSCSAQQHQPANAPSLAGQHSPMPSR</sequence>
<name>A0A177TNA0_9BASI</name>
<keyword evidence="3" id="KW-1185">Reference proteome</keyword>